<dbReference type="Pfam" id="PF07470">
    <property type="entry name" value="Glyco_hydro_88"/>
    <property type="match status" value="1"/>
</dbReference>
<dbReference type="InterPro" id="IPR010905">
    <property type="entry name" value="Glyco_hydro_88"/>
</dbReference>
<organism evidence="2 3">
    <name type="scientific">Christiangramia crocea</name>
    <dbReference type="NCBI Taxonomy" id="2904124"/>
    <lineage>
        <taxon>Bacteria</taxon>
        <taxon>Pseudomonadati</taxon>
        <taxon>Bacteroidota</taxon>
        <taxon>Flavobacteriia</taxon>
        <taxon>Flavobacteriales</taxon>
        <taxon>Flavobacteriaceae</taxon>
        <taxon>Christiangramia</taxon>
    </lineage>
</organism>
<name>A0A9X1V0M9_9FLAO</name>
<dbReference type="GO" id="GO:0005975">
    <property type="term" value="P:carbohydrate metabolic process"/>
    <property type="evidence" value="ECO:0007669"/>
    <property type="project" value="InterPro"/>
</dbReference>
<dbReference type="GO" id="GO:0016787">
    <property type="term" value="F:hydrolase activity"/>
    <property type="evidence" value="ECO:0007669"/>
    <property type="project" value="UniProtKB-KW"/>
</dbReference>
<dbReference type="InterPro" id="IPR052043">
    <property type="entry name" value="PolySaccharide_Degr_Enz"/>
</dbReference>
<reference evidence="2" key="1">
    <citation type="submission" date="2021-12" db="EMBL/GenBank/DDBJ databases">
        <title>Description of Gramella crocea sp. nov., a new bacterium isolated from activated sludge.</title>
        <authorList>
            <person name="Zhang X."/>
        </authorList>
    </citation>
    <scope>NUCLEOTIDE SEQUENCE</scope>
    <source>
        <strain evidence="2">YB25</strain>
    </source>
</reference>
<keyword evidence="3" id="KW-1185">Reference proteome</keyword>
<protein>
    <submittedName>
        <fullName evidence="2">Glycoside hydrolase family 88 protein</fullName>
    </submittedName>
</protein>
<keyword evidence="1 2" id="KW-0378">Hydrolase</keyword>
<sequence>MLIIFKQLNKLGLVLFTGFLISCGSSKPRISEKYPALPDSKEQVAKIINKVNQHWQKNHPEPGWAFWHNAAYHTGNIEAYKVTEKEDYLEYSRKWAEENQWMGAKSQDKSEWKYSYGETDDHVLFGDWQIAFQTYIDLYNLEEQKDPSRIARAMEVMEYQMSTPENDYWWWADGLYMVMPVMTKLYKVTGNEQYLDKLYKYFQYANSIMYDEDAKLYYRDAKYVYPKHKSANGKKDFWARGDGWVFAGLAKVIQDLPQDAQHRQFYVDRFVKMAEALAAAQQPEGYWTRSILDPEHAPGPETSGTSFFTYGFLWGINNGILNQEKYLPVVEKSWKYLANVALQENGAVGYVQPIGEKAIPGQVVDKNSTADFGVGAFLLAASEMYRFIDLN</sequence>
<comment type="caution">
    <text evidence="2">The sequence shown here is derived from an EMBL/GenBank/DDBJ whole genome shotgun (WGS) entry which is preliminary data.</text>
</comment>
<dbReference type="RefSeq" id="WP_240100211.1">
    <property type="nucleotide sequence ID" value="NZ_JAJSON010000025.1"/>
</dbReference>
<evidence type="ECO:0000313" key="3">
    <source>
        <dbReference type="Proteomes" id="UP001139344"/>
    </source>
</evidence>
<dbReference type="PANTHER" id="PTHR33886:SF8">
    <property type="entry name" value="UNSATURATED RHAMNOGALACTURONAN HYDROLASE (EUROFUNG)"/>
    <property type="match status" value="1"/>
</dbReference>
<dbReference type="EMBL" id="JAJSON010000025">
    <property type="protein sequence ID" value="MCG9972859.1"/>
    <property type="molecule type" value="Genomic_DNA"/>
</dbReference>
<accession>A0A9X1V0M9</accession>
<dbReference type="AlphaFoldDB" id="A0A9X1V0M9"/>
<proteinExistence type="predicted"/>
<dbReference type="PANTHER" id="PTHR33886">
    <property type="entry name" value="UNSATURATED RHAMNOGALACTURONAN HYDROLASE (EUROFUNG)"/>
    <property type="match status" value="1"/>
</dbReference>
<evidence type="ECO:0000256" key="1">
    <source>
        <dbReference type="ARBA" id="ARBA00022801"/>
    </source>
</evidence>
<dbReference type="PROSITE" id="PS51257">
    <property type="entry name" value="PROKAR_LIPOPROTEIN"/>
    <property type="match status" value="1"/>
</dbReference>
<dbReference type="SUPFAM" id="SSF48208">
    <property type="entry name" value="Six-hairpin glycosidases"/>
    <property type="match status" value="1"/>
</dbReference>
<dbReference type="InterPro" id="IPR008928">
    <property type="entry name" value="6-hairpin_glycosidase_sf"/>
</dbReference>
<dbReference type="InterPro" id="IPR012341">
    <property type="entry name" value="6hp_glycosidase-like_sf"/>
</dbReference>
<dbReference type="Gene3D" id="1.50.10.10">
    <property type="match status" value="1"/>
</dbReference>
<gene>
    <name evidence="2" type="ORF">LU635_14505</name>
</gene>
<dbReference type="Proteomes" id="UP001139344">
    <property type="component" value="Unassembled WGS sequence"/>
</dbReference>
<evidence type="ECO:0000313" key="2">
    <source>
        <dbReference type="EMBL" id="MCG9972859.1"/>
    </source>
</evidence>